<proteinExistence type="predicted"/>
<sequence length="315" mass="33782">MSHRSFYDAFFVEVLMSVDNVCLFLRLFDWFGVPRETRPGILLAGTPILFAIRALIFFALDEVYYKIRPLMFVVGVGIACQGLLVLRHLRLARTTNDTRGDDEAVTTKDDEDEEDGGDGDGGEQIARACARVCGCESRMTTYDGSAFVTRTKRGVIALTPMLLCVGVVELFDGSFCVDSVSTVFELEHHHVLTLYLGDVVAACMMRALYPQLAGTVDVFPDLNYSVSAVLVMVGVDMCMGVFGRDIPSVTAACAMAGAFACGICSSVIRGKTCGDVRNIFMRGPCPRPGGGFGGDHNDRGGTRSGGYGSLVAGGA</sequence>
<evidence type="ECO:0000256" key="4">
    <source>
        <dbReference type="ARBA" id="ARBA00023136"/>
    </source>
</evidence>
<dbReference type="InterPro" id="IPR005496">
    <property type="entry name" value="Integral_membrane_TerC"/>
</dbReference>
<name>C1MRH5_MICPC</name>
<dbReference type="STRING" id="564608.C1MRH5"/>
<feature type="compositionally biased region" description="Basic and acidic residues" evidence="5">
    <location>
        <begin position="99"/>
        <end position="108"/>
    </location>
</feature>
<dbReference type="EMBL" id="GG663738">
    <property type="protein sequence ID" value="EEH58260.1"/>
    <property type="molecule type" value="Genomic_DNA"/>
</dbReference>
<dbReference type="RefSeq" id="XP_003058309.1">
    <property type="nucleotide sequence ID" value="XM_003058263.1"/>
</dbReference>
<dbReference type="Proteomes" id="UP000001876">
    <property type="component" value="Unassembled WGS sequence"/>
</dbReference>
<organism evidence="8">
    <name type="scientific">Micromonas pusilla (strain CCMP1545)</name>
    <name type="common">Picoplanktonic green alga</name>
    <dbReference type="NCBI Taxonomy" id="564608"/>
    <lineage>
        <taxon>Eukaryota</taxon>
        <taxon>Viridiplantae</taxon>
        <taxon>Chlorophyta</taxon>
        <taxon>Mamiellophyceae</taxon>
        <taxon>Mamiellales</taxon>
        <taxon>Mamiellaceae</taxon>
        <taxon>Micromonas</taxon>
    </lineage>
</organism>
<feature type="transmembrane region" description="Helical" evidence="6">
    <location>
        <begin position="66"/>
        <end position="86"/>
    </location>
</feature>
<dbReference type="PANTHER" id="PTHR30238:SF0">
    <property type="entry name" value="THYLAKOID MEMBRANE PROTEIN TERC, CHLOROPLASTIC"/>
    <property type="match status" value="1"/>
</dbReference>
<evidence type="ECO:0000313" key="7">
    <source>
        <dbReference type="EMBL" id="EEH58260.1"/>
    </source>
</evidence>
<dbReference type="KEGG" id="mpp:MICPUCDRAFT_47177"/>
<dbReference type="PANTHER" id="PTHR30238">
    <property type="entry name" value="MEMBRANE BOUND PREDICTED REDOX MODULATOR"/>
    <property type="match status" value="1"/>
</dbReference>
<evidence type="ECO:0000256" key="2">
    <source>
        <dbReference type="ARBA" id="ARBA00022692"/>
    </source>
</evidence>
<evidence type="ECO:0000256" key="5">
    <source>
        <dbReference type="SAM" id="MobiDB-lite"/>
    </source>
</evidence>
<dbReference type="OMA" id="LMFCIDG"/>
<dbReference type="GO" id="GO:0016020">
    <property type="term" value="C:membrane"/>
    <property type="evidence" value="ECO:0007669"/>
    <property type="project" value="UniProtKB-SubCell"/>
</dbReference>
<evidence type="ECO:0000256" key="3">
    <source>
        <dbReference type="ARBA" id="ARBA00022989"/>
    </source>
</evidence>
<feature type="region of interest" description="Disordered" evidence="5">
    <location>
        <begin position="99"/>
        <end position="123"/>
    </location>
</feature>
<evidence type="ECO:0000256" key="1">
    <source>
        <dbReference type="ARBA" id="ARBA00004141"/>
    </source>
</evidence>
<feature type="transmembrane region" description="Helical" evidence="6">
    <location>
        <begin position="40"/>
        <end position="60"/>
    </location>
</feature>
<dbReference type="Pfam" id="PF03741">
    <property type="entry name" value="TerC"/>
    <property type="match status" value="1"/>
</dbReference>
<reference evidence="7 8" key="1">
    <citation type="journal article" date="2009" name="Science">
        <title>Green evolution and dynamic adaptations revealed by genomes of the marine picoeukaryotes Micromonas.</title>
        <authorList>
            <person name="Worden A.Z."/>
            <person name="Lee J.H."/>
            <person name="Mock T."/>
            <person name="Rouze P."/>
            <person name="Simmons M.P."/>
            <person name="Aerts A.L."/>
            <person name="Allen A.E."/>
            <person name="Cuvelier M.L."/>
            <person name="Derelle E."/>
            <person name="Everett M.V."/>
            <person name="Foulon E."/>
            <person name="Grimwood J."/>
            <person name="Gundlach H."/>
            <person name="Henrissat B."/>
            <person name="Napoli C."/>
            <person name="McDonald S.M."/>
            <person name="Parker M.S."/>
            <person name="Rombauts S."/>
            <person name="Salamov A."/>
            <person name="Von Dassow P."/>
            <person name="Badger J.H."/>
            <person name="Coutinho P.M."/>
            <person name="Demir E."/>
            <person name="Dubchak I."/>
            <person name="Gentemann C."/>
            <person name="Eikrem W."/>
            <person name="Gready J.E."/>
            <person name="John U."/>
            <person name="Lanier W."/>
            <person name="Lindquist E.A."/>
            <person name="Lucas S."/>
            <person name="Mayer K.F."/>
            <person name="Moreau H."/>
            <person name="Not F."/>
            <person name="Otillar R."/>
            <person name="Panaud O."/>
            <person name="Pangilinan J."/>
            <person name="Paulsen I."/>
            <person name="Piegu B."/>
            <person name="Poliakov A."/>
            <person name="Robbens S."/>
            <person name="Schmutz J."/>
            <person name="Toulza E."/>
            <person name="Wyss T."/>
            <person name="Zelensky A."/>
            <person name="Zhou K."/>
            <person name="Armbrust E.V."/>
            <person name="Bhattacharya D."/>
            <person name="Goodenough U.W."/>
            <person name="Van de Peer Y."/>
            <person name="Grigoriev I.V."/>
        </authorList>
    </citation>
    <scope>NUCLEOTIDE SEQUENCE [LARGE SCALE GENOMIC DNA]</scope>
    <source>
        <strain evidence="7 8">CCMP1545</strain>
    </source>
</reference>
<feature type="compositionally biased region" description="Acidic residues" evidence="5">
    <location>
        <begin position="109"/>
        <end position="121"/>
    </location>
</feature>
<dbReference type="OrthoDB" id="496389at2759"/>
<dbReference type="AlphaFoldDB" id="C1MRH5"/>
<feature type="compositionally biased region" description="Gly residues" evidence="5">
    <location>
        <begin position="302"/>
        <end position="315"/>
    </location>
</feature>
<keyword evidence="4 6" id="KW-0472">Membrane</keyword>
<dbReference type="GeneID" id="9683366"/>
<feature type="region of interest" description="Disordered" evidence="5">
    <location>
        <begin position="291"/>
        <end position="315"/>
    </location>
</feature>
<comment type="subcellular location">
    <subcellularLocation>
        <location evidence="1">Membrane</location>
        <topology evidence="1">Multi-pass membrane protein</topology>
    </subcellularLocation>
</comment>
<accession>C1MRH5</accession>
<feature type="transmembrane region" description="Helical" evidence="6">
    <location>
        <begin position="6"/>
        <end position="28"/>
    </location>
</feature>
<protein>
    <submittedName>
        <fullName evidence="7">Predicted protein</fullName>
    </submittedName>
</protein>
<evidence type="ECO:0000313" key="8">
    <source>
        <dbReference type="Proteomes" id="UP000001876"/>
    </source>
</evidence>
<keyword evidence="8" id="KW-1185">Reference proteome</keyword>
<feature type="transmembrane region" description="Helical" evidence="6">
    <location>
        <begin position="248"/>
        <end position="268"/>
    </location>
</feature>
<keyword evidence="3 6" id="KW-1133">Transmembrane helix</keyword>
<evidence type="ECO:0000256" key="6">
    <source>
        <dbReference type="SAM" id="Phobius"/>
    </source>
</evidence>
<feature type="transmembrane region" description="Helical" evidence="6">
    <location>
        <begin position="154"/>
        <end position="171"/>
    </location>
</feature>
<keyword evidence="2 6" id="KW-0812">Transmembrane</keyword>
<gene>
    <name evidence="7" type="ORF">MICPUCDRAFT_47177</name>
</gene>